<feature type="coiled-coil region" evidence="1">
    <location>
        <begin position="29"/>
        <end position="64"/>
    </location>
</feature>
<proteinExistence type="predicted"/>
<name>A0A1E5IG12_ENDTX</name>
<dbReference type="EMBL" id="LNVX01000853">
    <property type="protein sequence ID" value="OEG69103.1"/>
    <property type="molecule type" value="Genomic_DNA"/>
</dbReference>
<organism evidence="2 3">
    <name type="scientific">Endomicrobium trichonymphae</name>
    <dbReference type="NCBI Taxonomy" id="1408204"/>
    <lineage>
        <taxon>Bacteria</taxon>
        <taxon>Pseudomonadati</taxon>
        <taxon>Elusimicrobiota</taxon>
        <taxon>Endomicrobiia</taxon>
        <taxon>Endomicrobiales</taxon>
        <taxon>Endomicrobiaceae</taxon>
        <taxon>Candidatus Endomicrobiellum</taxon>
    </lineage>
</organism>
<sequence length="70" mass="8392">MLIKYPKNKKLKQNLHTQAKSGFSWGKRSDNLKGKITNLEKLIKDWLEEELNDFNKILKDTKEQEERVNF</sequence>
<evidence type="ECO:0000313" key="2">
    <source>
        <dbReference type="EMBL" id="OEG69103.1"/>
    </source>
</evidence>
<evidence type="ECO:0000313" key="3">
    <source>
        <dbReference type="Proteomes" id="UP000095237"/>
    </source>
</evidence>
<evidence type="ECO:0000256" key="1">
    <source>
        <dbReference type="SAM" id="Coils"/>
    </source>
</evidence>
<dbReference type="AlphaFoldDB" id="A0A1E5IG12"/>
<accession>A0A1E5IG12</accession>
<protein>
    <submittedName>
        <fullName evidence="2">Uncharacterized protein</fullName>
    </submittedName>
</protein>
<comment type="caution">
    <text evidence="2">The sequence shown here is derived from an EMBL/GenBank/DDBJ whole genome shotgun (WGS) entry which is preliminary data.</text>
</comment>
<reference evidence="2 3" key="1">
    <citation type="submission" date="2015-11" db="EMBL/GenBank/DDBJ databases">
        <title>Evidence for parallel genomic evolution in an endosymbiosis of termite gut flagellates.</title>
        <authorList>
            <person name="Zheng H."/>
        </authorList>
    </citation>
    <scope>NUCLEOTIDE SEQUENCE [LARGE SCALE GENOMIC DNA]</scope>
    <source>
        <strain evidence="2 3">CET450</strain>
    </source>
</reference>
<keyword evidence="3" id="KW-1185">Reference proteome</keyword>
<keyword evidence="1" id="KW-0175">Coiled coil</keyword>
<dbReference type="Proteomes" id="UP000095237">
    <property type="component" value="Unassembled WGS sequence"/>
</dbReference>
<gene>
    <name evidence="2" type="ORF">ATZ36_11535</name>
</gene>